<dbReference type="EMBL" id="BX284606">
    <property type="protein sequence ID" value="CAI79183.1"/>
    <property type="molecule type" value="Genomic_DNA"/>
</dbReference>
<organism evidence="1 2">
    <name type="scientific">Caenorhabditis elegans</name>
    <dbReference type="NCBI Taxonomy" id="6239"/>
    <lineage>
        <taxon>Eukaryota</taxon>
        <taxon>Metazoa</taxon>
        <taxon>Ecdysozoa</taxon>
        <taxon>Nematoda</taxon>
        <taxon>Chromadorea</taxon>
        <taxon>Rhabditida</taxon>
        <taxon>Rhabditina</taxon>
        <taxon>Rhabditomorpha</taxon>
        <taxon>Rhabditoidea</taxon>
        <taxon>Rhabditidae</taxon>
        <taxon>Peloderinae</taxon>
        <taxon>Caenorhabditis</taxon>
    </lineage>
</organism>
<evidence type="ECO:0000313" key="2">
    <source>
        <dbReference type="Proteomes" id="UP000001940"/>
    </source>
</evidence>
<dbReference type="AlphaFoldDB" id="Q565B9"/>
<evidence type="ECO:0000313" key="3">
    <source>
        <dbReference type="WormBase" id="W04G3.11"/>
    </source>
</evidence>
<protein>
    <submittedName>
        <fullName evidence="1">Biogenesis of lysosome-related organelles complex 1 subunit 2</fullName>
    </submittedName>
</protein>
<name>Q565B9_CAEEL</name>
<dbReference type="Bgee" id="WBGene00044153">
    <property type="expression patterns" value="Expressed in larva and 2 other cell types or tissues"/>
</dbReference>
<proteinExistence type="predicted"/>
<dbReference type="GeneID" id="3565695"/>
<dbReference type="PaxDb" id="6239-W04G3.11"/>
<reference evidence="1 2" key="1">
    <citation type="journal article" date="1998" name="Science">
        <title>Genome sequence of the nematode C. elegans: a platform for investigating biology.</title>
        <authorList>
            <consortium name="The C. elegans sequencing consortium"/>
            <person name="Sulson J.E."/>
            <person name="Waterston R."/>
        </authorList>
    </citation>
    <scope>NUCLEOTIDE SEQUENCE [LARGE SCALE GENOMIC DNA]</scope>
    <source>
        <strain evidence="1 2">Bristol N2</strain>
    </source>
</reference>
<dbReference type="Proteomes" id="UP000001940">
    <property type="component" value="Chromosome X"/>
</dbReference>
<dbReference type="HOGENOM" id="CLU_2040180_0_0_1"/>
<dbReference type="AGR" id="WB:WBGene00044153"/>
<gene>
    <name evidence="1" type="ORF">CELE_W04G3.11</name>
    <name evidence="1 3" type="ORF">W04G3.11</name>
</gene>
<accession>Q565B9</accession>
<dbReference type="InParanoid" id="Q565B9"/>
<dbReference type="eggNOG" id="ENOG502TJ9D">
    <property type="taxonomic scope" value="Eukaryota"/>
</dbReference>
<dbReference type="SMR" id="Q565B9"/>
<dbReference type="RefSeq" id="NP_001024939.1">
    <property type="nucleotide sequence ID" value="NM_001029768.1"/>
</dbReference>
<dbReference type="OrthoDB" id="10555881at2759"/>
<dbReference type="KEGG" id="cel:CELE_W04G3.11"/>
<dbReference type="FunCoup" id="Q565B9">
    <property type="interactions" value="925"/>
</dbReference>
<sequence length="121" mass="13682">MSVSLEEYMEKEVDYAIANMKNAEQGIKETMDAFIALVTGYNIDLSNFAELKENYNKRLAEIDGVKEMSMFHNIKNITVYLELLTENINTTIRTFPTRNKRLIQEAATVSLKNASSSSSSS</sequence>
<dbReference type="OMA" id="NEIHYAV"/>
<keyword evidence="2" id="KW-1185">Reference proteome</keyword>
<dbReference type="WormBase" id="W04G3.11">
    <property type="protein sequence ID" value="CE38429"/>
    <property type="gene ID" value="WBGene00044153"/>
</dbReference>
<evidence type="ECO:0000313" key="1">
    <source>
        <dbReference type="EMBL" id="CAI79183.1"/>
    </source>
</evidence>
<dbReference type="UCSC" id="W04G3.11">
    <property type="organism name" value="c. elegans"/>
</dbReference>
<dbReference type="CTD" id="3565695"/>